<dbReference type="PANTHER" id="PTHR33392">
    <property type="entry name" value="POLYISOPRENYL-TEICHOIC ACID--PEPTIDOGLYCAN TEICHOIC ACID TRANSFERASE TAGU"/>
    <property type="match status" value="1"/>
</dbReference>
<evidence type="ECO:0000256" key="2">
    <source>
        <dbReference type="SAM" id="MobiDB-lite"/>
    </source>
</evidence>
<dbReference type="Pfam" id="PF03816">
    <property type="entry name" value="LytR_cpsA_psr"/>
    <property type="match status" value="1"/>
</dbReference>
<dbReference type="Gene3D" id="3.40.630.190">
    <property type="entry name" value="LCP protein"/>
    <property type="match status" value="1"/>
</dbReference>
<evidence type="ECO:0000313" key="5">
    <source>
        <dbReference type="EMBL" id="NYS69391.1"/>
    </source>
</evidence>
<keyword evidence="3" id="KW-1133">Transmembrane helix</keyword>
<feature type="compositionally biased region" description="Polar residues" evidence="2">
    <location>
        <begin position="368"/>
        <end position="382"/>
    </location>
</feature>
<feature type="compositionally biased region" description="Low complexity" evidence="2">
    <location>
        <begin position="414"/>
        <end position="428"/>
    </location>
</feature>
<feature type="domain" description="Cell envelope-related transcriptional attenuator" evidence="4">
    <location>
        <begin position="110"/>
        <end position="279"/>
    </location>
</feature>
<evidence type="ECO:0000259" key="4">
    <source>
        <dbReference type="Pfam" id="PF03816"/>
    </source>
</evidence>
<dbReference type="PANTHER" id="PTHR33392:SF6">
    <property type="entry name" value="POLYISOPRENYL-TEICHOIC ACID--PEPTIDOGLYCAN TEICHOIC ACID TRANSFERASE TAGU"/>
    <property type="match status" value="1"/>
</dbReference>
<evidence type="ECO:0000313" key="6">
    <source>
        <dbReference type="Proteomes" id="UP000572528"/>
    </source>
</evidence>
<keyword evidence="3" id="KW-0812">Transmembrane</keyword>
<keyword evidence="3" id="KW-0472">Membrane</keyword>
<reference evidence="5 6" key="1">
    <citation type="submission" date="2020-07" db="EMBL/GenBank/DDBJ databases">
        <title>MOT database genomes.</title>
        <authorList>
            <person name="Joseph S."/>
            <person name="Aduse-Opoku J."/>
            <person name="Hashim A."/>
            <person name="Wade W."/>
            <person name="Curtis M."/>
        </authorList>
    </citation>
    <scope>NUCLEOTIDE SEQUENCE [LARGE SCALE GENOMIC DNA]</scope>
    <source>
        <strain evidence="5 6">WMus004</strain>
    </source>
</reference>
<dbReference type="EMBL" id="JACBXV010000094">
    <property type="protein sequence ID" value="NYS69391.1"/>
    <property type="molecule type" value="Genomic_DNA"/>
</dbReference>
<dbReference type="NCBIfam" id="TIGR00350">
    <property type="entry name" value="lytR_cpsA_psr"/>
    <property type="match status" value="1"/>
</dbReference>
<dbReference type="AlphaFoldDB" id="A0A853EMP6"/>
<sequence>MITNVPKTALPHARHSVKDLGRHAGRRVMLCVLAVALFAASGVGFAWHDLQSRINSVDVDDILGGDRPGGDVPDSYEGRAVNLLVLGTDSRSGANNVDNSEGTEEGAGARSDTAMIMHISADRKRIEVVSVPRDTLVDIPECTTLDGETTESSTDTQFNFAFSNGSNGGNETKDVASGAACTQRTVEQMTGIRIDDFVVVDFNGLSTMVDSLGGVKVYVDEPIDDPEYTGLVLDEGCHTMNGATALQYSRVRHGVGNGSDISRIPRQQNLVGAMMRTAQSKNLLTNADQLYTFSASALETLTTSERIGKLQTLMGLASSVQSVGMENISFITMPHQEAEWDPDRVEPTAEADAVWKALRADKPVAEASVTSQADGSVPSQEPTDGEQTESAEPTPEEPTAEESQDGSATPSEDASAAAAKAAAIQQCR</sequence>
<protein>
    <submittedName>
        <fullName evidence="5">LCP family protein</fullName>
    </submittedName>
</protein>
<dbReference type="InterPro" id="IPR004474">
    <property type="entry name" value="LytR_CpsA_psr"/>
</dbReference>
<proteinExistence type="inferred from homology"/>
<feature type="transmembrane region" description="Helical" evidence="3">
    <location>
        <begin position="28"/>
        <end position="47"/>
    </location>
</feature>
<feature type="region of interest" description="Disordered" evidence="2">
    <location>
        <begin position="365"/>
        <end position="428"/>
    </location>
</feature>
<feature type="compositionally biased region" description="Acidic residues" evidence="2">
    <location>
        <begin position="383"/>
        <end position="404"/>
    </location>
</feature>
<evidence type="ECO:0000256" key="3">
    <source>
        <dbReference type="SAM" id="Phobius"/>
    </source>
</evidence>
<comment type="similarity">
    <text evidence="1">Belongs to the LytR/CpsA/Psr (LCP) family.</text>
</comment>
<dbReference type="InterPro" id="IPR050922">
    <property type="entry name" value="LytR/CpsA/Psr_CW_biosynth"/>
</dbReference>
<organism evidence="5 6">
    <name type="scientific">Actinomyces bowdenii</name>
    <dbReference type="NCBI Taxonomy" id="131109"/>
    <lineage>
        <taxon>Bacteria</taxon>
        <taxon>Bacillati</taxon>
        <taxon>Actinomycetota</taxon>
        <taxon>Actinomycetes</taxon>
        <taxon>Actinomycetales</taxon>
        <taxon>Actinomycetaceae</taxon>
        <taxon>Actinomyces</taxon>
    </lineage>
</organism>
<dbReference type="Proteomes" id="UP000572528">
    <property type="component" value="Unassembled WGS sequence"/>
</dbReference>
<comment type="caution">
    <text evidence="5">The sequence shown here is derived from an EMBL/GenBank/DDBJ whole genome shotgun (WGS) entry which is preliminary data.</text>
</comment>
<accession>A0A853EMP6</accession>
<gene>
    <name evidence="5" type="ORF">HZZ05_07645</name>
</gene>
<evidence type="ECO:0000256" key="1">
    <source>
        <dbReference type="ARBA" id="ARBA00006068"/>
    </source>
</evidence>
<name>A0A853EMP6_9ACTO</name>